<evidence type="ECO:0000256" key="1">
    <source>
        <dbReference type="ARBA" id="ARBA00004514"/>
    </source>
</evidence>
<evidence type="ECO:0000256" key="5">
    <source>
        <dbReference type="ARBA" id="ARBA00023186"/>
    </source>
</evidence>
<comment type="caution">
    <text evidence="6">The sequence shown here is derived from an EMBL/GenBank/DDBJ whole genome shotgun (WGS) entry which is preliminary data.</text>
</comment>
<dbReference type="Gene3D" id="1.20.120.340">
    <property type="entry name" value="Flagellar protein FliS"/>
    <property type="match status" value="1"/>
</dbReference>
<dbReference type="Pfam" id="PF02561">
    <property type="entry name" value="FliS"/>
    <property type="match status" value="1"/>
</dbReference>
<keyword evidence="6" id="KW-0282">Flagellum</keyword>
<dbReference type="GO" id="GO:0071973">
    <property type="term" value="P:bacterial-type flagellum-dependent cell motility"/>
    <property type="evidence" value="ECO:0007669"/>
    <property type="project" value="TreeGrafter"/>
</dbReference>
<dbReference type="PANTHER" id="PTHR34773:SF1">
    <property type="entry name" value="FLAGELLAR SECRETION CHAPERONE FLIS"/>
    <property type="match status" value="1"/>
</dbReference>
<evidence type="ECO:0000256" key="3">
    <source>
        <dbReference type="ARBA" id="ARBA00022490"/>
    </source>
</evidence>
<dbReference type="Proteomes" id="UP000029833">
    <property type="component" value="Unassembled WGS sequence"/>
</dbReference>
<keyword evidence="6" id="KW-0966">Cell projection</keyword>
<accession>A0A0A0B5N7</accession>
<gene>
    <name evidence="6" type="ORF">Q760_03615</name>
</gene>
<proteinExistence type="inferred from homology"/>
<dbReference type="GO" id="GO:0044780">
    <property type="term" value="P:bacterial-type flagellum assembly"/>
    <property type="evidence" value="ECO:0007669"/>
    <property type="project" value="InterPro"/>
</dbReference>
<dbReference type="AlphaFoldDB" id="A0A0A0B5N7"/>
<keyword evidence="3" id="KW-0963">Cytoplasm</keyword>
<evidence type="ECO:0000313" key="7">
    <source>
        <dbReference type="Proteomes" id="UP000029833"/>
    </source>
</evidence>
<dbReference type="GO" id="GO:0005829">
    <property type="term" value="C:cytosol"/>
    <property type="evidence" value="ECO:0007669"/>
    <property type="project" value="UniProtKB-SubCell"/>
</dbReference>
<organism evidence="6 7">
    <name type="scientific">Cellulomonas cellasea DSM 20118</name>
    <dbReference type="NCBI Taxonomy" id="1408250"/>
    <lineage>
        <taxon>Bacteria</taxon>
        <taxon>Bacillati</taxon>
        <taxon>Actinomycetota</taxon>
        <taxon>Actinomycetes</taxon>
        <taxon>Micrococcales</taxon>
        <taxon>Cellulomonadaceae</taxon>
        <taxon>Cellulomonas</taxon>
    </lineage>
</organism>
<reference evidence="6 7" key="1">
    <citation type="submission" date="2013-10" db="EMBL/GenBank/DDBJ databases">
        <authorList>
            <person name="Wang G."/>
            <person name="Zhuang W."/>
        </authorList>
    </citation>
    <scope>NUCLEOTIDE SEQUENCE [LARGE SCALE GENOMIC DNA]</scope>
    <source>
        <strain evidence="6 7">DSM 20118</strain>
    </source>
</reference>
<dbReference type="OrthoDB" id="3268516at2"/>
<dbReference type="PANTHER" id="PTHR34773">
    <property type="entry name" value="FLAGELLAR SECRETION CHAPERONE FLIS"/>
    <property type="match status" value="1"/>
</dbReference>
<keyword evidence="6" id="KW-0969">Cilium</keyword>
<evidence type="ECO:0000313" key="6">
    <source>
        <dbReference type="EMBL" id="KGM01139.1"/>
    </source>
</evidence>
<comment type="subcellular location">
    <subcellularLocation>
        <location evidence="1">Cytoplasm</location>
        <location evidence="1">Cytosol</location>
    </subcellularLocation>
</comment>
<dbReference type="STRING" id="1408250.Q760_03615"/>
<comment type="similarity">
    <text evidence="2">Belongs to the FliS family.</text>
</comment>
<dbReference type="InterPro" id="IPR036584">
    <property type="entry name" value="FliS_sf"/>
</dbReference>
<dbReference type="RefSeq" id="WP_034633468.1">
    <property type="nucleotide sequence ID" value="NZ_AXNT01000130.1"/>
</dbReference>
<keyword evidence="5" id="KW-0143">Chaperone</keyword>
<evidence type="ECO:0000256" key="4">
    <source>
        <dbReference type="ARBA" id="ARBA00022795"/>
    </source>
</evidence>
<sequence>MYDVRSRYLADTVATVGPSRLLTMLYDRMVLDVERAEKALQAGDKVEATQQLAHAQDILAELISSLDVGAWDGGPGLMSIYTFLLSELIETSMTGSAERAAACREIIAPLRDAWHEAAASLATAPAAPVVPTQRFGAEPGASTGLGVLGVG</sequence>
<name>A0A0A0B5N7_9CELL</name>
<dbReference type="EMBL" id="AXNT01000130">
    <property type="protein sequence ID" value="KGM01139.1"/>
    <property type="molecule type" value="Genomic_DNA"/>
</dbReference>
<dbReference type="SUPFAM" id="SSF101116">
    <property type="entry name" value="Flagellar export chaperone FliS"/>
    <property type="match status" value="1"/>
</dbReference>
<dbReference type="InterPro" id="IPR003713">
    <property type="entry name" value="FliS"/>
</dbReference>
<evidence type="ECO:0000256" key="2">
    <source>
        <dbReference type="ARBA" id="ARBA00008787"/>
    </source>
</evidence>
<protein>
    <submittedName>
        <fullName evidence="6">Flagellar biosynthesis protein FliS</fullName>
    </submittedName>
</protein>
<keyword evidence="4" id="KW-1005">Bacterial flagellum biogenesis</keyword>
<keyword evidence="7" id="KW-1185">Reference proteome</keyword>
<dbReference type="CDD" id="cd16098">
    <property type="entry name" value="FliS"/>
    <property type="match status" value="1"/>
</dbReference>